<accession>A0ABU2T504</accession>
<name>A0ABU2T504_9ACTN</name>
<gene>
    <name evidence="1" type="ORF">RM550_11165</name>
</gene>
<evidence type="ECO:0000313" key="1">
    <source>
        <dbReference type="EMBL" id="MDT0456297.1"/>
    </source>
</evidence>
<dbReference type="EMBL" id="JAVRFE010000011">
    <property type="protein sequence ID" value="MDT0456297.1"/>
    <property type="molecule type" value="Genomic_DNA"/>
</dbReference>
<organism evidence="1 2">
    <name type="scientific">Streptomyces mooreae</name>
    <dbReference type="NCBI Taxonomy" id="3075523"/>
    <lineage>
        <taxon>Bacteria</taxon>
        <taxon>Bacillati</taxon>
        <taxon>Actinomycetota</taxon>
        <taxon>Actinomycetes</taxon>
        <taxon>Kitasatosporales</taxon>
        <taxon>Streptomycetaceae</taxon>
        <taxon>Streptomyces</taxon>
    </lineage>
</organism>
<evidence type="ECO:0000313" key="2">
    <source>
        <dbReference type="Proteomes" id="UP001180551"/>
    </source>
</evidence>
<sequence>MHDDRGEAPVRDVPLAEEDGRSLSSKIYAMMALENAKTTEPGPHAALCEGEDPERYYMVRHAWAVHGVPFKDLEQAMERLKKEMPEKGWNIVKYGPDSSPAKTLELMADSTEKKFSVAVHLLDERKESRESRIAVSLVSTCFEVPAGKTVTER</sequence>
<reference evidence="1" key="1">
    <citation type="submission" date="2024-05" db="EMBL/GenBank/DDBJ databases">
        <title>30 novel species of actinomycetes from the DSMZ collection.</title>
        <authorList>
            <person name="Nouioui I."/>
        </authorList>
    </citation>
    <scope>NUCLEOTIDE SEQUENCE</scope>
    <source>
        <strain evidence="1">DSM 41527</strain>
    </source>
</reference>
<proteinExistence type="predicted"/>
<keyword evidence="2" id="KW-1185">Reference proteome</keyword>
<dbReference type="Proteomes" id="UP001180551">
    <property type="component" value="Unassembled WGS sequence"/>
</dbReference>
<dbReference type="RefSeq" id="WP_311623511.1">
    <property type="nucleotide sequence ID" value="NZ_JAVRFE010000011.1"/>
</dbReference>
<comment type="caution">
    <text evidence="1">The sequence shown here is derived from an EMBL/GenBank/DDBJ whole genome shotgun (WGS) entry which is preliminary data.</text>
</comment>
<protein>
    <submittedName>
        <fullName evidence="1">Uncharacterized protein</fullName>
    </submittedName>
</protein>